<evidence type="ECO:0000256" key="4">
    <source>
        <dbReference type="ARBA" id="ARBA00022490"/>
    </source>
</evidence>
<dbReference type="InterPro" id="IPR006195">
    <property type="entry name" value="aa-tRNA-synth_II"/>
</dbReference>
<evidence type="ECO:0000256" key="3">
    <source>
        <dbReference type="ARBA" id="ARBA00011209"/>
    </source>
</evidence>
<dbReference type="InterPro" id="IPR004188">
    <property type="entry name" value="Phe-tRNA_ligase_II_N"/>
</dbReference>
<dbReference type="EC" id="6.1.1.20" evidence="13"/>
<dbReference type="PANTHER" id="PTHR11538">
    <property type="entry name" value="PHENYLALANYL-TRNA SYNTHETASE"/>
    <property type="match status" value="1"/>
</dbReference>
<organism evidence="15 16">
    <name type="scientific">Algoriphagus locisalis</name>
    <dbReference type="NCBI Taxonomy" id="305507"/>
    <lineage>
        <taxon>Bacteria</taxon>
        <taxon>Pseudomonadati</taxon>
        <taxon>Bacteroidota</taxon>
        <taxon>Cytophagia</taxon>
        <taxon>Cytophagales</taxon>
        <taxon>Cyclobacteriaceae</taxon>
        <taxon>Algoriphagus</taxon>
    </lineage>
</organism>
<feature type="binding site" evidence="13">
    <location>
        <position position="253"/>
    </location>
    <ligand>
        <name>Mg(2+)</name>
        <dbReference type="ChEBI" id="CHEBI:18420"/>
        <note>shared with beta subunit</note>
    </ligand>
</feature>
<keyword evidence="5 13" id="KW-0436">Ligase</keyword>
<dbReference type="NCBIfam" id="TIGR00468">
    <property type="entry name" value="pheS"/>
    <property type="match status" value="1"/>
</dbReference>
<dbReference type="Pfam" id="PF01409">
    <property type="entry name" value="tRNA-synt_2d"/>
    <property type="match status" value="1"/>
</dbReference>
<evidence type="ECO:0000256" key="12">
    <source>
        <dbReference type="ARBA" id="ARBA00049255"/>
    </source>
</evidence>
<dbReference type="InterPro" id="IPR004529">
    <property type="entry name" value="Phe-tRNA-synth_IIc_asu"/>
</dbReference>
<evidence type="ECO:0000256" key="5">
    <source>
        <dbReference type="ARBA" id="ARBA00022598"/>
    </source>
</evidence>
<keyword evidence="6 13" id="KW-0479">Metal-binding</keyword>
<proteinExistence type="inferred from homology"/>
<evidence type="ECO:0000313" key="16">
    <source>
        <dbReference type="Proteomes" id="UP000199673"/>
    </source>
</evidence>
<dbReference type="AlphaFoldDB" id="A0A1I7D760"/>
<evidence type="ECO:0000259" key="14">
    <source>
        <dbReference type="PROSITE" id="PS50862"/>
    </source>
</evidence>
<dbReference type="PROSITE" id="PS50862">
    <property type="entry name" value="AA_TRNA_LIGASE_II"/>
    <property type="match status" value="1"/>
</dbReference>
<dbReference type="FunFam" id="3.30.930.10:FF:000003">
    <property type="entry name" value="Phenylalanine--tRNA ligase alpha subunit"/>
    <property type="match status" value="1"/>
</dbReference>
<dbReference type="InterPro" id="IPR002319">
    <property type="entry name" value="Phenylalanyl-tRNA_Synthase"/>
</dbReference>
<dbReference type="RefSeq" id="WP_091696205.1">
    <property type="nucleotide sequence ID" value="NZ_FPBF01000006.1"/>
</dbReference>
<keyword evidence="10 13" id="KW-0648">Protein biosynthesis</keyword>
<dbReference type="GO" id="GO:0004826">
    <property type="term" value="F:phenylalanine-tRNA ligase activity"/>
    <property type="evidence" value="ECO:0007669"/>
    <property type="project" value="UniProtKB-UniRule"/>
</dbReference>
<comment type="subunit">
    <text evidence="3 13">Tetramer of two alpha and two beta subunits.</text>
</comment>
<keyword evidence="11 13" id="KW-0030">Aminoacyl-tRNA synthetase</keyword>
<dbReference type="Gene3D" id="3.30.930.10">
    <property type="entry name" value="Bira Bifunctional Protein, Domain 2"/>
    <property type="match status" value="1"/>
</dbReference>
<comment type="subcellular location">
    <subcellularLocation>
        <location evidence="1 13">Cytoplasm</location>
    </subcellularLocation>
</comment>
<evidence type="ECO:0000313" key="15">
    <source>
        <dbReference type="EMBL" id="SFU07489.1"/>
    </source>
</evidence>
<evidence type="ECO:0000256" key="9">
    <source>
        <dbReference type="ARBA" id="ARBA00022842"/>
    </source>
</evidence>
<keyword evidence="9 13" id="KW-0460">Magnesium</keyword>
<dbReference type="EMBL" id="FPBF01000006">
    <property type="protein sequence ID" value="SFU07489.1"/>
    <property type="molecule type" value="Genomic_DNA"/>
</dbReference>
<protein>
    <recommendedName>
        <fullName evidence="13">Phenylalanine--tRNA ligase alpha subunit</fullName>
        <ecNumber evidence="13">6.1.1.20</ecNumber>
    </recommendedName>
    <alternativeName>
        <fullName evidence="13">Phenylalanyl-tRNA synthetase alpha subunit</fullName>
        <shortName evidence="13">PheRS</shortName>
    </alternativeName>
</protein>
<dbReference type="GO" id="GO:0005524">
    <property type="term" value="F:ATP binding"/>
    <property type="evidence" value="ECO:0007669"/>
    <property type="project" value="UniProtKB-UniRule"/>
</dbReference>
<dbReference type="HAMAP" id="MF_00281">
    <property type="entry name" value="Phe_tRNA_synth_alpha1"/>
    <property type="match status" value="1"/>
</dbReference>
<accession>A0A1I7D760</accession>
<evidence type="ECO:0000256" key="2">
    <source>
        <dbReference type="ARBA" id="ARBA00010207"/>
    </source>
</evidence>
<comment type="catalytic activity">
    <reaction evidence="12 13">
        <text>tRNA(Phe) + L-phenylalanine + ATP = L-phenylalanyl-tRNA(Phe) + AMP + diphosphate + H(+)</text>
        <dbReference type="Rhea" id="RHEA:19413"/>
        <dbReference type="Rhea" id="RHEA-COMP:9668"/>
        <dbReference type="Rhea" id="RHEA-COMP:9699"/>
        <dbReference type="ChEBI" id="CHEBI:15378"/>
        <dbReference type="ChEBI" id="CHEBI:30616"/>
        <dbReference type="ChEBI" id="CHEBI:33019"/>
        <dbReference type="ChEBI" id="CHEBI:58095"/>
        <dbReference type="ChEBI" id="CHEBI:78442"/>
        <dbReference type="ChEBI" id="CHEBI:78531"/>
        <dbReference type="ChEBI" id="CHEBI:456215"/>
        <dbReference type="EC" id="6.1.1.20"/>
    </reaction>
</comment>
<reference evidence="16" key="1">
    <citation type="submission" date="2016-10" db="EMBL/GenBank/DDBJ databases">
        <authorList>
            <person name="Varghese N."/>
            <person name="Submissions S."/>
        </authorList>
    </citation>
    <scope>NUCLEOTIDE SEQUENCE [LARGE SCALE GENOMIC DNA]</scope>
    <source>
        <strain evidence="16">DSM 23445</strain>
    </source>
</reference>
<dbReference type="Proteomes" id="UP000199673">
    <property type="component" value="Unassembled WGS sequence"/>
</dbReference>
<comment type="cofactor">
    <cofactor evidence="13">
        <name>Mg(2+)</name>
        <dbReference type="ChEBI" id="CHEBI:18420"/>
    </cofactor>
    <text evidence="13">Binds 2 magnesium ions per tetramer.</text>
</comment>
<dbReference type="CDD" id="cd00496">
    <property type="entry name" value="PheRS_alpha_core"/>
    <property type="match status" value="1"/>
</dbReference>
<dbReference type="InterPro" id="IPR010978">
    <property type="entry name" value="tRNA-bd_arm"/>
</dbReference>
<evidence type="ECO:0000256" key="7">
    <source>
        <dbReference type="ARBA" id="ARBA00022741"/>
    </source>
</evidence>
<dbReference type="InterPro" id="IPR022911">
    <property type="entry name" value="Phe_tRNA_ligase_alpha1_bac"/>
</dbReference>
<evidence type="ECO:0000256" key="6">
    <source>
        <dbReference type="ARBA" id="ARBA00022723"/>
    </source>
</evidence>
<keyword evidence="4 13" id="KW-0963">Cytoplasm</keyword>
<comment type="similarity">
    <text evidence="2 13">Belongs to the class-II aminoacyl-tRNA synthetase family. Phe-tRNA synthetase alpha subunit type 1 subfamily.</text>
</comment>
<dbReference type="GO" id="GO:0005737">
    <property type="term" value="C:cytoplasm"/>
    <property type="evidence" value="ECO:0007669"/>
    <property type="project" value="UniProtKB-SubCell"/>
</dbReference>
<feature type="domain" description="Aminoacyl-transfer RNA synthetases class-II family profile" evidence="14">
    <location>
        <begin position="119"/>
        <end position="337"/>
    </location>
</feature>
<dbReference type="Pfam" id="PF02912">
    <property type="entry name" value="Phe_tRNA-synt_N"/>
    <property type="match status" value="1"/>
</dbReference>
<keyword evidence="16" id="KW-1185">Reference proteome</keyword>
<evidence type="ECO:0000256" key="11">
    <source>
        <dbReference type="ARBA" id="ARBA00023146"/>
    </source>
</evidence>
<dbReference type="SUPFAM" id="SSF55681">
    <property type="entry name" value="Class II aaRS and biotin synthetases"/>
    <property type="match status" value="1"/>
</dbReference>
<dbReference type="GO" id="GO:0000287">
    <property type="term" value="F:magnesium ion binding"/>
    <property type="evidence" value="ECO:0007669"/>
    <property type="project" value="UniProtKB-UniRule"/>
</dbReference>
<dbReference type="STRING" id="305507.SAMN04489724_3706"/>
<gene>
    <name evidence="13" type="primary">pheS</name>
    <name evidence="15" type="ORF">SAMN04489724_3706</name>
</gene>
<keyword evidence="8 13" id="KW-0067">ATP-binding</keyword>
<name>A0A1I7D760_9BACT</name>
<evidence type="ECO:0000256" key="13">
    <source>
        <dbReference type="HAMAP-Rule" id="MF_00281"/>
    </source>
</evidence>
<dbReference type="SUPFAM" id="SSF46589">
    <property type="entry name" value="tRNA-binding arm"/>
    <property type="match status" value="1"/>
</dbReference>
<dbReference type="GO" id="GO:0006432">
    <property type="term" value="P:phenylalanyl-tRNA aminoacylation"/>
    <property type="evidence" value="ECO:0007669"/>
    <property type="project" value="UniProtKB-UniRule"/>
</dbReference>
<dbReference type="OrthoDB" id="9800719at2"/>
<dbReference type="PANTHER" id="PTHR11538:SF41">
    <property type="entry name" value="PHENYLALANINE--TRNA LIGASE, MITOCHONDRIAL"/>
    <property type="match status" value="1"/>
</dbReference>
<keyword evidence="7 13" id="KW-0547">Nucleotide-binding</keyword>
<dbReference type="GO" id="GO:0000049">
    <property type="term" value="F:tRNA binding"/>
    <property type="evidence" value="ECO:0007669"/>
    <property type="project" value="InterPro"/>
</dbReference>
<evidence type="ECO:0000256" key="8">
    <source>
        <dbReference type="ARBA" id="ARBA00022840"/>
    </source>
</evidence>
<dbReference type="InterPro" id="IPR045864">
    <property type="entry name" value="aa-tRNA-synth_II/BPL/LPL"/>
</dbReference>
<sequence length="343" mass="38831">MYQEKIESIKAAISAADANNPEELESYRMKYISKKSVVGALFADMAKIPNEEKKAYGQLVNGVKQLAEEKFQELIEKVNQANKKSKSADIDLTLPPSNQSLGGIHPLTATRQRIIDIFERIGFNLSEGPEIEDDWHNFTALNFPENHPAREMQDTFFIEKNPDIALRTHTSSVQVRVMENQKPPIRTLSPGRVYRNEAISARAHCIFHQVEGLYVDENVGFADLKNTLYHFAKEMFGKETKVRFRPSYFPFTEPSAEIDITCLICGGKGCNVCKGSGWVEIGGSGMVDPNVLENCGIDSKKYTGFAFGMGIERIAMLKYQIKDLRLFTENDVRFLRQFRTLVQ</sequence>
<evidence type="ECO:0000256" key="1">
    <source>
        <dbReference type="ARBA" id="ARBA00004496"/>
    </source>
</evidence>
<evidence type="ECO:0000256" key="10">
    <source>
        <dbReference type="ARBA" id="ARBA00022917"/>
    </source>
</evidence>